<evidence type="ECO:0000313" key="4">
    <source>
        <dbReference type="EMBL" id="OLS03003.1"/>
    </source>
</evidence>
<feature type="transmembrane region" description="Helical" evidence="2">
    <location>
        <begin position="51"/>
        <end position="70"/>
    </location>
</feature>
<dbReference type="Gene3D" id="3.60.40.10">
    <property type="entry name" value="PPM-type phosphatase domain"/>
    <property type="match status" value="1"/>
</dbReference>
<dbReference type="EMBL" id="LTDM01000012">
    <property type="protein sequence ID" value="OLS03003.1"/>
    <property type="molecule type" value="Genomic_DNA"/>
</dbReference>
<evidence type="ECO:0000256" key="1">
    <source>
        <dbReference type="ARBA" id="ARBA00022801"/>
    </source>
</evidence>
<dbReference type="OrthoDB" id="9763774at2"/>
<feature type="transmembrane region" description="Helical" evidence="2">
    <location>
        <begin position="20"/>
        <end position="39"/>
    </location>
</feature>
<name>A0A1U7M6Q3_TISCR</name>
<dbReference type="PANTHER" id="PTHR43156">
    <property type="entry name" value="STAGE II SPORULATION PROTEIN E-RELATED"/>
    <property type="match status" value="1"/>
</dbReference>
<feature type="transmembrane region" description="Helical" evidence="2">
    <location>
        <begin position="168"/>
        <end position="190"/>
    </location>
</feature>
<accession>A0A1U7M6Q3</accession>
<keyword evidence="2" id="KW-1133">Transmembrane helix</keyword>
<evidence type="ECO:0000256" key="2">
    <source>
        <dbReference type="SAM" id="Phobius"/>
    </source>
</evidence>
<keyword evidence="5" id="KW-1185">Reference proteome</keyword>
<dbReference type="Pfam" id="PF07228">
    <property type="entry name" value="SpoIIE"/>
    <property type="match status" value="1"/>
</dbReference>
<feature type="transmembrane region" description="Helical" evidence="2">
    <location>
        <begin position="128"/>
        <end position="147"/>
    </location>
</feature>
<dbReference type="SMART" id="SM00331">
    <property type="entry name" value="PP2C_SIG"/>
    <property type="match status" value="1"/>
</dbReference>
<protein>
    <submittedName>
        <fullName evidence="4">Stage II sporulation protein E</fullName>
        <ecNumber evidence="4">3.1.3.16</ecNumber>
    </submittedName>
</protein>
<feature type="transmembrane region" description="Helical" evidence="2">
    <location>
        <begin position="231"/>
        <end position="247"/>
    </location>
</feature>
<dbReference type="EC" id="3.1.3.16" evidence="4"/>
<dbReference type="InterPro" id="IPR001932">
    <property type="entry name" value="PPM-type_phosphatase-like_dom"/>
</dbReference>
<feature type="domain" description="PPM-type phosphatase" evidence="3">
    <location>
        <begin position="557"/>
        <end position="768"/>
    </location>
</feature>
<dbReference type="AlphaFoldDB" id="A0A1U7M6Q3"/>
<dbReference type="SUPFAM" id="SSF81606">
    <property type="entry name" value="PP2C-like"/>
    <property type="match status" value="1"/>
</dbReference>
<dbReference type="InterPro" id="IPR052016">
    <property type="entry name" value="Bact_Sigma-Reg"/>
</dbReference>
<reference evidence="4 5" key="1">
    <citation type="submission" date="2016-02" db="EMBL/GenBank/DDBJ databases">
        <title>Genome sequence of Tissierella creatinophila DSM 6911.</title>
        <authorList>
            <person name="Poehlein A."/>
            <person name="Daniel R."/>
        </authorList>
    </citation>
    <scope>NUCLEOTIDE SEQUENCE [LARGE SCALE GENOMIC DNA]</scope>
    <source>
        <strain evidence="4 5">DSM 6911</strain>
    </source>
</reference>
<dbReference type="Pfam" id="PF19732">
    <property type="entry name" value="SpoIIE_N"/>
    <property type="match status" value="1"/>
</dbReference>
<dbReference type="InterPro" id="IPR036457">
    <property type="entry name" value="PPM-type-like_dom_sf"/>
</dbReference>
<feature type="transmembrane region" description="Helical" evidence="2">
    <location>
        <begin position="253"/>
        <end position="270"/>
    </location>
</feature>
<comment type="caution">
    <text evidence="4">The sequence shown here is derived from an EMBL/GenBank/DDBJ whole genome shotgun (WGS) entry which is preliminary data.</text>
</comment>
<keyword evidence="2" id="KW-0472">Membrane</keyword>
<gene>
    <name evidence="4" type="primary">spoIIE</name>
    <name evidence="4" type="ORF">TICRE_09720</name>
</gene>
<dbReference type="PANTHER" id="PTHR43156:SF2">
    <property type="entry name" value="STAGE II SPORULATION PROTEIN E"/>
    <property type="match status" value="1"/>
</dbReference>
<dbReference type="InterPro" id="IPR014221">
    <property type="entry name" value="SpoII_E"/>
</dbReference>
<feature type="transmembrane region" description="Helical" evidence="2">
    <location>
        <begin position="202"/>
        <end position="224"/>
    </location>
</feature>
<dbReference type="GO" id="GO:0004722">
    <property type="term" value="F:protein serine/threonine phosphatase activity"/>
    <property type="evidence" value="ECO:0007669"/>
    <property type="project" value="UniProtKB-EC"/>
</dbReference>
<sequence>MIRMESVTKKRDLEVGLNDIMLVFIGFFISRVSILNELTPFGIAFLGTYLLMKRANAALLISVIFGMFTIHGFSGSPYYIIAIISYYIFTNILREKEYTLLKSSFILSQIFLSIRILTFILFEKVLLYNMFVIGFESVLVFTLSYIFSFSLPIEKMYMDKANKEKLACTFITMALVLSGFNNMEILGVSLKNILSIMTIIYFSYYSGILMGVTSGVIIGMIAFISNTEMPFIISILAAGGLLAGLFRDLGKSGSILGFILGNGIISFYINSLGTSFLDYRELFIASIMFLIASKFIKIDLEDYFIKTSHIKKYYENKKDEIAIKRLNEMESLFKGLAEVLNRSIDEEVEYPSVEVYSLIDDISKKTCEGCPSSGKCWGTDYYNTYYNILNLVNKLGNGEDKEKVFHSIEECENKDSLIENIMEIYSEFKENKSFNIKHLEHRKLLAEQMENLSKIINDMGNDFYSTPIFNEELEELILKELKNKRMDIASLSVIELQKGEKEVLVEMASNIESFETIEAVRKEVTKNLGFPLSTDYTLGNLNGDKRSFKLVRKKRFNSLTTISKSSNSEDEICGDSYTFGERENIHFSAISDGMGIGKKAHKESSIAIELLEKLMDINMDKNLIIKTLNSVLRAKSTDEIFTTLDLSFIDLYTGKLQIIKNGCPATFIKRGKEVKVINSSSLPIGILEDIHLNIYEEELQDGDIVIMMSDGLIESNRREKDQEKWMKDCIGAIDSLNPKTIINEILNIAQFVGKDNPQDDMTIIATKIWKNV</sequence>
<organism evidence="4 5">
    <name type="scientific">Tissierella creatinophila DSM 6911</name>
    <dbReference type="NCBI Taxonomy" id="1123403"/>
    <lineage>
        <taxon>Bacteria</taxon>
        <taxon>Bacillati</taxon>
        <taxon>Bacillota</taxon>
        <taxon>Tissierellia</taxon>
        <taxon>Tissierellales</taxon>
        <taxon>Tissierellaceae</taxon>
        <taxon>Tissierella</taxon>
    </lineage>
</organism>
<dbReference type="InterPro" id="IPR045768">
    <property type="entry name" value="SpoIIE_N"/>
</dbReference>
<evidence type="ECO:0000259" key="3">
    <source>
        <dbReference type="SMART" id="SM00331"/>
    </source>
</evidence>
<dbReference type="Proteomes" id="UP000186112">
    <property type="component" value="Unassembled WGS sequence"/>
</dbReference>
<dbReference type="NCBIfam" id="TIGR02865">
    <property type="entry name" value="spore_II_E"/>
    <property type="match status" value="1"/>
</dbReference>
<keyword evidence="2" id="KW-0812">Transmembrane</keyword>
<keyword evidence="1 4" id="KW-0378">Hydrolase</keyword>
<proteinExistence type="predicted"/>
<evidence type="ECO:0000313" key="5">
    <source>
        <dbReference type="Proteomes" id="UP000186112"/>
    </source>
</evidence>